<sequence>MPKLIVGLGNPGSNYKSTRHNAGFIAIDVLLEKYGFQKSIEDFKSEIYFSNIKGEKVLFVKPQTFMNLSGEAISGIMSYYKIKTEEFIVIYDDKDLDLSTIRFKTNGSSGGHNGIKNIISHLKTENFNRLKIGIGAPGQYKIVDWVLSKMNNEELNLIKSKISDISNFVEEFVLDKELKKIMNKYN</sequence>
<dbReference type="NCBIfam" id="TIGR00447">
    <property type="entry name" value="pth"/>
    <property type="match status" value="1"/>
</dbReference>
<reference evidence="11 12" key="1">
    <citation type="journal article" date="2013" name="Genome Biol. Evol.">
        <title>Comparison of metabolic capacities and inference of gene content evolution in mosquito-associated Spiroplasma diminutum and S. taiwanense.</title>
        <authorList>
            <person name="Lo W.S."/>
            <person name="Ku C."/>
            <person name="Chen L.L."/>
            <person name="Chang T.H."/>
            <person name="Kuo C.H."/>
        </authorList>
    </citation>
    <scope>NUCLEOTIDE SEQUENCE [LARGE SCALE GENOMIC DNA]</scope>
    <source>
        <strain evidence="11">CUAS-1</strain>
    </source>
</reference>
<keyword evidence="2 8" id="KW-0820">tRNA-binding</keyword>
<dbReference type="STRING" id="1276221.SDIMI_v3c08380"/>
<dbReference type="PATRIC" id="fig|1276221.3.peg.840"/>
<evidence type="ECO:0000256" key="5">
    <source>
        <dbReference type="ARBA" id="ARBA00038063"/>
    </source>
</evidence>
<evidence type="ECO:0000313" key="11">
    <source>
        <dbReference type="EMBL" id="AGR42542.1"/>
    </source>
</evidence>
<gene>
    <name evidence="8 11" type="primary">pth</name>
    <name evidence="11" type="ORF">SDIMI_v3c08380</name>
</gene>
<dbReference type="PROSITE" id="PS01195">
    <property type="entry name" value="PEPT_TRNA_HYDROL_1"/>
    <property type="match status" value="1"/>
</dbReference>
<feature type="binding site" evidence="8">
    <location>
        <position position="15"/>
    </location>
    <ligand>
        <name>tRNA</name>
        <dbReference type="ChEBI" id="CHEBI:17843"/>
    </ligand>
</feature>
<dbReference type="EMBL" id="CP005076">
    <property type="protein sequence ID" value="AGR42542.1"/>
    <property type="molecule type" value="Genomic_DNA"/>
</dbReference>
<dbReference type="InParanoid" id="S5M3A6"/>
<dbReference type="FunFam" id="3.40.50.1470:FF:000001">
    <property type="entry name" value="Peptidyl-tRNA hydrolase"/>
    <property type="match status" value="1"/>
</dbReference>
<dbReference type="InterPro" id="IPR018171">
    <property type="entry name" value="Pept_tRNA_hydro_CS"/>
</dbReference>
<comment type="subcellular location">
    <subcellularLocation>
        <location evidence="8">Cytoplasm</location>
    </subcellularLocation>
</comment>
<evidence type="ECO:0000256" key="8">
    <source>
        <dbReference type="HAMAP-Rule" id="MF_00083"/>
    </source>
</evidence>
<protein>
    <recommendedName>
        <fullName evidence="7 8">Peptidyl-tRNA hydrolase</fullName>
        <shortName evidence="8">Pth</shortName>
        <ecNumber evidence="1 8">3.1.1.29</ecNumber>
    </recommendedName>
</protein>
<evidence type="ECO:0000256" key="4">
    <source>
        <dbReference type="ARBA" id="ARBA00022884"/>
    </source>
</evidence>
<accession>S5M3A6</accession>
<comment type="similarity">
    <text evidence="5 8 10">Belongs to the PTH family.</text>
</comment>
<comment type="subunit">
    <text evidence="8">Monomer.</text>
</comment>
<dbReference type="CDD" id="cd00462">
    <property type="entry name" value="PTH"/>
    <property type="match status" value="1"/>
</dbReference>
<comment type="catalytic activity">
    <reaction evidence="6 8 9">
        <text>an N-acyl-L-alpha-aminoacyl-tRNA + H2O = an N-acyl-L-amino acid + a tRNA + H(+)</text>
        <dbReference type="Rhea" id="RHEA:54448"/>
        <dbReference type="Rhea" id="RHEA-COMP:10123"/>
        <dbReference type="Rhea" id="RHEA-COMP:13883"/>
        <dbReference type="ChEBI" id="CHEBI:15377"/>
        <dbReference type="ChEBI" id="CHEBI:15378"/>
        <dbReference type="ChEBI" id="CHEBI:59874"/>
        <dbReference type="ChEBI" id="CHEBI:78442"/>
        <dbReference type="ChEBI" id="CHEBI:138191"/>
        <dbReference type="EC" id="3.1.1.29"/>
    </reaction>
</comment>
<dbReference type="FunCoup" id="S5M3A6">
    <property type="interactions" value="218"/>
</dbReference>
<dbReference type="HOGENOM" id="CLU_062456_4_1_14"/>
<feature type="site" description="Discriminates between blocked and unblocked aminoacyl-tRNA" evidence="8">
    <location>
        <position position="10"/>
    </location>
</feature>
<name>S5M3A6_9MOLU</name>
<feature type="site" description="Stabilizes the basic form of H active site to accept a proton" evidence="8">
    <location>
        <position position="92"/>
    </location>
</feature>
<evidence type="ECO:0000256" key="6">
    <source>
        <dbReference type="ARBA" id="ARBA00048707"/>
    </source>
</evidence>
<organism evidence="11 12">
    <name type="scientific">Spiroplasma diminutum CUAS-1</name>
    <dbReference type="NCBI Taxonomy" id="1276221"/>
    <lineage>
        <taxon>Bacteria</taxon>
        <taxon>Bacillati</taxon>
        <taxon>Mycoplasmatota</taxon>
        <taxon>Mollicutes</taxon>
        <taxon>Entomoplasmatales</taxon>
        <taxon>Spiroplasmataceae</taxon>
        <taxon>Spiroplasma</taxon>
    </lineage>
</organism>
<feature type="binding site" evidence="8">
    <location>
        <position position="65"/>
    </location>
    <ligand>
        <name>tRNA</name>
        <dbReference type="ChEBI" id="CHEBI:17843"/>
    </ligand>
</feature>
<feature type="active site" description="Proton acceptor" evidence="8">
    <location>
        <position position="20"/>
    </location>
</feature>
<evidence type="ECO:0000313" key="12">
    <source>
        <dbReference type="Proteomes" id="UP000014983"/>
    </source>
</evidence>
<comment type="function">
    <text evidence="8">Catalyzes the release of premature peptidyl moieties from peptidyl-tRNA molecules trapped in stalled 50S ribosomal subunits, and thus maintains levels of free tRNAs and 50S ribosomes.</text>
</comment>
<feature type="binding site" evidence="8">
    <location>
        <position position="113"/>
    </location>
    <ligand>
        <name>tRNA</name>
        <dbReference type="ChEBI" id="CHEBI:17843"/>
    </ligand>
</feature>
<evidence type="ECO:0000256" key="10">
    <source>
        <dbReference type="RuleBase" id="RU004320"/>
    </source>
</evidence>
<dbReference type="Pfam" id="PF01195">
    <property type="entry name" value="Pept_tRNA_hydro"/>
    <property type="match status" value="1"/>
</dbReference>
<dbReference type="SUPFAM" id="SSF53178">
    <property type="entry name" value="Peptidyl-tRNA hydrolase-like"/>
    <property type="match status" value="1"/>
</dbReference>
<comment type="function">
    <text evidence="8">Hydrolyzes ribosome-free peptidyl-tRNAs (with 1 or more amino acids incorporated), which drop off the ribosome during protein synthesis, or as a result of ribosome stalling.</text>
</comment>
<evidence type="ECO:0000256" key="9">
    <source>
        <dbReference type="RuleBase" id="RU000673"/>
    </source>
</evidence>
<dbReference type="Proteomes" id="UP000014983">
    <property type="component" value="Chromosome"/>
</dbReference>
<dbReference type="GO" id="GO:0000049">
    <property type="term" value="F:tRNA binding"/>
    <property type="evidence" value="ECO:0007669"/>
    <property type="project" value="UniProtKB-UniRule"/>
</dbReference>
<dbReference type="GO" id="GO:0005737">
    <property type="term" value="C:cytoplasm"/>
    <property type="evidence" value="ECO:0007669"/>
    <property type="project" value="UniProtKB-SubCell"/>
</dbReference>
<dbReference type="GO" id="GO:0006515">
    <property type="term" value="P:protein quality control for misfolded or incompletely synthesized proteins"/>
    <property type="evidence" value="ECO:0007669"/>
    <property type="project" value="UniProtKB-UniRule"/>
</dbReference>
<dbReference type="InterPro" id="IPR036416">
    <property type="entry name" value="Pept_tRNA_hydro_sf"/>
</dbReference>
<dbReference type="PANTHER" id="PTHR17224">
    <property type="entry name" value="PEPTIDYL-TRNA HYDROLASE"/>
    <property type="match status" value="1"/>
</dbReference>
<dbReference type="PANTHER" id="PTHR17224:SF1">
    <property type="entry name" value="PEPTIDYL-TRNA HYDROLASE"/>
    <property type="match status" value="1"/>
</dbReference>
<dbReference type="eggNOG" id="COG0193">
    <property type="taxonomic scope" value="Bacteria"/>
</dbReference>
<keyword evidence="4 8" id="KW-0694">RNA-binding</keyword>
<dbReference type="KEGG" id="sdi:SDIMI_v3c08380"/>
<dbReference type="PROSITE" id="PS01196">
    <property type="entry name" value="PEPT_TRNA_HYDROL_2"/>
    <property type="match status" value="1"/>
</dbReference>
<proteinExistence type="inferred from homology"/>
<feature type="binding site" evidence="8">
    <location>
        <position position="67"/>
    </location>
    <ligand>
        <name>tRNA</name>
        <dbReference type="ChEBI" id="CHEBI:17843"/>
    </ligand>
</feature>
<keyword evidence="3 8" id="KW-0378">Hydrolase</keyword>
<evidence type="ECO:0000256" key="1">
    <source>
        <dbReference type="ARBA" id="ARBA00013260"/>
    </source>
</evidence>
<evidence type="ECO:0000256" key="3">
    <source>
        <dbReference type="ARBA" id="ARBA00022801"/>
    </source>
</evidence>
<dbReference type="OrthoDB" id="9800507at2"/>
<keyword evidence="12" id="KW-1185">Reference proteome</keyword>
<dbReference type="Gene3D" id="3.40.50.1470">
    <property type="entry name" value="Peptidyl-tRNA hydrolase"/>
    <property type="match status" value="1"/>
</dbReference>
<dbReference type="HAMAP" id="MF_00083">
    <property type="entry name" value="Pept_tRNA_hydro_bact"/>
    <property type="match status" value="1"/>
</dbReference>
<dbReference type="GO" id="GO:0004045">
    <property type="term" value="F:peptidyl-tRNA hydrolase activity"/>
    <property type="evidence" value="ECO:0007669"/>
    <property type="project" value="UniProtKB-UniRule"/>
</dbReference>
<evidence type="ECO:0000256" key="7">
    <source>
        <dbReference type="ARBA" id="ARBA00050038"/>
    </source>
</evidence>
<dbReference type="AlphaFoldDB" id="S5M3A6"/>
<dbReference type="GO" id="GO:0072344">
    <property type="term" value="P:rescue of stalled ribosome"/>
    <property type="evidence" value="ECO:0007669"/>
    <property type="project" value="UniProtKB-UniRule"/>
</dbReference>
<dbReference type="EC" id="3.1.1.29" evidence="1 8"/>
<evidence type="ECO:0000256" key="2">
    <source>
        <dbReference type="ARBA" id="ARBA00022555"/>
    </source>
</evidence>
<dbReference type="RefSeq" id="WP_020836770.1">
    <property type="nucleotide sequence ID" value="NC_021833.1"/>
</dbReference>
<keyword evidence="8" id="KW-0963">Cytoplasm</keyword>
<dbReference type="InterPro" id="IPR001328">
    <property type="entry name" value="Pept_tRNA_hydro"/>
</dbReference>